<dbReference type="Gene3D" id="3.40.50.720">
    <property type="entry name" value="NAD(P)-binding Rossmann-like Domain"/>
    <property type="match status" value="2"/>
</dbReference>
<dbReference type="InterPro" id="IPR020904">
    <property type="entry name" value="Sc_DH/Rdtase_CS"/>
</dbReference>
<evidence type="ECO:0000256" key="2">
    <source>
        <dbReference type="ARBA" id="ARBA00005005"/>
    </source>
</evidence>
<dbReference type="GO" id="GO:0006635">
    <property type="term" value="P:fatty acid beta-oxidation"/>
    <property type="evidence" value="ECO:0007669"/>
    <property type="project" value="UniProtKB-UniPathway"/>
</dbReference>
<comment type="catalytic activity">
    <reaction evidence="16">
        <text>a (3R)-3-hydroxyacyl-CoA = a (2E)-enoyl-CoA + H2O</text>
        <dbReference type="Rhea" id="RHEA:26526"/>
        <dbReference type="ChEBI" id="CHEBI:15377"/>
        <dbReference type="ChEBI" id="CHEBI:57319"/>
        <dbReference type="ChEBI" id="CHEBI:58856"/>
        <dbReference type="EC" id="4.2.1.119"/>
    </reaction>
</comment>
<dbReference type="SMART" id="SM00822">
    <property type="entry name" value="PKS_KR"/>
    <property type="match status" value="1"/>
</dbReference>
<dbReference type="GO" id="GO:0005777">
    <property type="term" value="C:peroxisome"/>
    <property type="evidence" value="ECO:0007669"/>
    <property type="project" value="UniProtKB-SubCell"/>
</dbReference>
<name>B7SL08_STABO</name>
<keyword evidence="8" id="KW-0276">Fatty acid metabolism</keyword>
<dbReference type="InterPro" id="IPR002347">
    <property type="entry name" value="SDR_fam"/>
</dbReference>
<evidence type="ECO:0000256" key="13">
    <source>
        <dbReference type="ARBA" id="ARBA00023235"/>
    </source>
</evidence>
<evidence type="ECO:0000256" key="20">
    <source>
        <dbReference type="ARBA" id="ARBA00081853"/>
    </source>
</evidence>
<evidence type="ECO:0000256" key="14">
    <source>
        <dbReference type="ARBA" id="ARBA00023239"/>
    </source>
</evidence>
<dbReference type="CDD" id="cd05353">
    <property type="entry name" value="hydroxyacyl-CoA-like_DH_SDR_c-like"/>
    <property type="match status" value="2"/>
</dbReference>
<protein>
    <recommendedName>
        <fullName evidence="19">Peroxisomal hydratase-dehydrogenase-epimerase</fullName>
        <ecNumber evidence="5">1.1.1.n12</ecNumber>
        <ecNumber evidence="6">4.2.1.119</ecNumber>
    </recommendedName>
    <alternativeName>
        <fullName evidence="20">Multifunctional beta-oxidation protein</fullName>
    </alternativeName>
</protein>
<dbReference type="GO" id="GO:0106386">
    <property type="term" value="F:(3R)-3-hydroxyacyl-CoA dehydrogenase (NAD+) activity"/>
    <property type="evidence" value="ECO:0007669"/>
    <property type="project" value="RHEA"/>
</dbReference>
<gene>
    <name evidence="22" type="primary">MFE-2</name>
</gene>
<evidence type="ECO:0000313" key="22">
    <source>
        <dbReference type="EMBL" id="ACB05333.1"/>
    </source>
</evidence>
<evidence type="ECO:0000256" key="7">
    <source>
        <dbReference type="ARBA" id="ARBA00022737"/>
    </source>
</evidence>
<comment type="subcellular location">
    <subcellularLocation>
        <location evidence="1">Peroxisome</location>
    </subcellularLocation>
</comment>
<keyword evidence="9" id="KW-0521">NADP</keyword>
<evidence type="ECO:0000256" key="4">
    <source>
        <dbReference type="ARBA" id="ARBA00011245"/>
    </source>
</evidence>
<evidence type="ECO:0000256" key="15">
    <source>
        <dbReference type="ARBA" id="ARBA00023268"/>
    </source>
</evidence>
<accession>B7SL08</accession>
<evidence type="ECO:0000256" key="6">
    <source>
        <dbReference type="ARBA" id="ARBA00013156"/>
    </source>
</evidence>
<keyword evidence="15" id="KW-0511">Multifunctional enzyme</keyword>
<keyword evidence="12" id="KW-0576">Peroxisome</keyword>
<dbReference type="PRINTS" id="PR00080">
    <property type="entry name" value="SDRFAMILY"/>
</dbReference>
<dbReference type="InterPro" id="IPR054357">
    <property type="entry name" value="MFE-2_N"/>
</dbReference>
<evidence type="ECO:0000256" key="5">
    <source>
        <dbReference type="ARBA" id="ARBA00012456"/>
    </source>
</evidence>
<evidence type="ECO:0000256" key="12">
    <source>
        <dbReference type="ARBA" id="ARBA00023140"/>
    </source>
</evidence>
<evidence type="ECO:0000256" key="18">
    <source>
        <dbReference type="ARBA" id="ARBA00055743"/>
    </source>
</evidence>
<dbReference type="AlphaFoldDB" id="B7SL08"/>
<dbReference type="UniPathway" id="UPA00659"/>
<evidence type="ECO:0000256" key="11">
    <source>
        <dbReference type="ARBA" id="ARBA00023098"/>
    </source>
</evidence>
<dbReference type="EC" id="1.1.1.n12" evidence="5"/>
<dbReference type="EMBL" id="EU371724">
    <property type="protein sequence ID" value="ACB05333.1"/>
    <property type="molecule type" value="Genomic_DNA"/>
</dbReference>
<keyword evidence="11" id="KW-0443">Lipid metabolism</keyword>
<dbReference type="EC" id="4.2.1.119" evidence="6"/>
<evidence type="ECO:0000259" key="21">
    <source>
        <dbReference type="SMART" id="SM00822"/>
    </source>
</evidence>
<comment type="subunit">
    <text evidence="4">Monomer.</text>
</comment>
<evidence type="ECO:0000256" key="3">
    <source>
        <dbReference type="ARBA" id="ARBA00006484"/>
    </source>
</evidence>
<organism evidence="22">
    <name type="scientific">Starmerella bombicola</name>
    <name type="common">Yeast</name>
    <name type="synonym">Candida bombicola</name>
    <dbReference type="NCBI Taxonomy" id="75736"/>
    <lineage>
        <taxon>Eukaryota</taxon>
        <taxon>Fungi</taxon>
        <taxon>Dikarya</taxon>
        <taxon>Ascomycota</taxon>
        <taxon>Saccharomycotina</taxon>
        <taxon>Dipodascomycetes</taxon>
        <taxon>Dipodascales</taxon>
        <taxon>Trichomonascaceae</taxon>
        <taxon>Starmerella</taxon>
    </lineage>
</organism>
<evidence type="ECO:0000256" key="9">
    <source>
        <dbReference type="ARBA" id="ARBA00022857"/>
    </source>
</evidence>
<evidence type="ECO:0000256" key="17">
    <source>
        <dbReference type="ARBA" id="ARBA00052025"/>
    </source>
</evidence>
<dbReference type="PRINTS" id="PR00081">
    <property type="entry name" value="GDHRDH"/>
</dbReference>
<keyword evidence="14 22" id="KW-0456">Lyase</keyword>
<dbReference type="SUPFAM" id="SSF51735">
    <property type="entry name" value="NAD(P)-binding Rossmann-fold domains"/>
    <property type="match status" value="2"/>
</dbReference>
<comment type="similarity">
    <text evidence="3">Belongs to the short-chain dehydrogenases/reductases (SDR) family.</text>
</comment>
<dbReference type="PANTHER" id="PTHR45024">
    <property type="entry name" value="DEHYDROGENASES, SHORT CHAIN"/>
    <property type="match status" value="1"/>
</dbReference>
<dbReference type="Pfam" id="PF22622">
    <property type="entry name" value="MFE-2_hydrat-2_N"/>
    <property type="match status" value="1"/>
</dbReference>
<dbReference type="PANTHER" id="PTHR45024:SF2">
    <property type="entry name" value="SCP2 DOMAIN-CONTAINING PROTEIN"/>
    <property type="match status" value="1"/>
</dbReference>
<evidence type="ECO:0000256" key="19">
    <source>
        <dbReference type="ARBA" id="ARBA00073871"/>
    </source>
</evidence>
<sequence>MAENLRYDGKVVVVTGAGGGLGKAYALFFGARGASVVVNDLGGTLNGGDGNSRVADGVVKEIEALGGKAAANYDSVENGDKIVETAIKAFGTVHIIINNAGILRDVSLKKMTDKDFNFVQSVHVFGSYAVTRAAWPYFKQQKFGRVINTASAAGLYGNFGQANYSAAKSALVGFTETLAKEGAKYNITANVIVPLAASRMTETILPPDILEKLKPELIVPVVGYLVHENTAESNGIYESAAGVVTKVRWQRGAGVQFRADDSFTPAAVLNKFEEINDNFEPAEYPSGPKDLLAAFENGKNLPSNEQGSTPVSFENQVVIVTGAGGGIGQQYALMLGKLGAKVVVNDLGNADATVELIKKAGGTAVADKHNVTDGEAVVKTALDNFGAIHAVINNAGIIRDRGILKMTPDLWNAVQQVHLFGSFSVTKAAWPHFQKQKYGRVVNTTSTSGIYGNFGQTNYSAAKAGLIGFTKTVALEGAKYNILCNCVAPTAGTAMTADVFPQDMLETLKPRYIAPITVLLASEHSPDTGKVYEAGAGWIGRTRWQRTSGVMIPGITVEKVKQNWQKITDFDDGKATNFESASEANMYIFNMAAEGEDQGSEGGESEASASGEYSYDDKTIILYNLGVGASEKQLNYTFENNQDFQPVPSFGTIPLFSAPFPFDEVVPNFNPMKLLHGEQYLELKKWPIAPEATLKTTGKLLDLADKGKAAVAMVEYISVDKNSGEPVFLNVMSTFLRGSGGFGGEKNFKDHGPITAANKPPAREPDYIAKYKTTDNQAAIYRLSGDYNPLHIDPEFAAVGGFDRPILHGLASFGISSRLLVEKYGVFKNIKVRFSGHVFPGETLQVSAWKEGPKVIFETTVLERNTKAITAAAIELADDGKSKL</sequence>
<keyword evidence="13" id="KW-0413">Isomerase</keyword>
<evidence type="ECO:0000256" key="16">
    <source>
        <dbReference type="ARBA" id="ARBA00029334"/>
    </source>
</evidence>
<evidence type="ECO:0000256" key="10">
    <source>
        <dbReference type="ARBA" id="ARBA00023002"/>
    </source>
</evidence>
<dbReference type="InterPro" id="IPR002539">
    <property type="entry name" value="MaoC-like_dom"/>
</dbReference>
<evidence type="ECO:0000256" key="1">
    <source>
        <dbReference type="ARBA" id="ARBA00004275"/>
    </source>
</evidence>
<dbReference type="FunFam" id="3.40.50.720:FF:000185">
    <property type="entry name" value="peroxisomal multifunctional enzyme type 2"/>
    <property type="match status" value="1"/>
</dbReference>
<evidence type="ECO:0000256" key="8">
    <source>
        <dbReference type="ARBA" id="ARBA00022832"/>
    </source>
</evidence>
<dbReference type="GO" id="GO:0018812">
    <property type="term" value="F:3-hydroxyacyl-CoA dehydratase activity"/>
    <property type="evidence" value="ECO:0007669"/>
    <property type="project" value="UniProtKB-EC"/>
</dbReference>
<dbReference type="Gene3D" id="3.10.129.10">
    <property type="entry name" value="Hotdog Thioesterase"/>
    <property type="match status" value="2"/>
</dbReference>
<dbReference type="GO" id="GO:0016853">
    <property type="term" value="F:isomerase activity"/>
    <property type="evidence" value="ECO:0007669"/>
    <property type="project" value="UniProtKB-KW"/>
</dbReference>
<dbReference type="Pfam" id="PF01575">
    <property type="entry name" value="MaoC_dehydratas"/>
    <property type="match status" value="1"/>
</dbReference>
<dbReference type="SUPFAM" id="SSF54637">
    <property type="entry name" value="Thioesterase/thiol ester dehydrase-isomerase"/>
    <property type="match status" value="2"/>
</dbReference>
<dbReference type="PROSITE" id="PS00061">
    <property type="entry name" value="ADH_SHORT"/>
    <property type="match status" value="2"/>
</dbReference>
<comment type="catalytic activity">
    <reaction evidence="17">
        <text>a (3R)-3-hydroxyacyl-CoA + NAD(+) = a 3-oxoacyl-CoA + NADH + H(+)</text>
        <dbReference type="Rhea" id="RHEA:32711"/>
        <dbReference type="ChEBI" id="CHEBI:15378"/>
        <dbReference type="ChEBI" id="CHEBI:57319"/>
        <dbReference type="ChEBI" id="CHEBI:57540"/>
        <dbReference type="ChEBI" id="CHEBI:57945"/>
        <dbReference type="ChEBI" id="CHEBI:90726"/>
        <dbReference type="EC" id="1.1.1.n12"/>
    </reaction>
</comment>
<comment type="function">
    <text evidence="18">Second trifunctional enzyme acting on the beta-oxidation pathway for fatty acids, possessing hydratase-dehydrogenase-epimerase activities. Converts trans-2-enoyl-CoA via D-3-hydroxyacyl-CoA to 3-ketoacyl-CoA.</text>
</comment>
<dbReference type="FunFam" id="3.40.50.720:FF:000410">
    <property type="entry name" value="Peroxisomal multifunctional beta-oxidation protein"/>
    <property type="match status" value="1"/>
</dbReference>
<comment type="pathway">
    <text evidence="2">Lipid metabolism; fatty acid beta-oxidation.</text>
</comment>
<proteinExistence type="inferred from homology"/>
<dbReference type="InterPro" id="IPR057326">
    <property type="entry name" value="KR_dom"/>
</dbReference>
<keyword evidence="10 22" id="KW-0560">Oxidoreductase</keyword>
<dbReference type="InterPro" id="IPR036291">
    <property type="entry name" value="NAD(P)-bd_dom_sf"/>
</dbReference>
<dbReference type="Pfam" id="PF00106">
    <property type="entry name" value="adh_short"/>
    <property type="match status" value="2"/>
</dbReference>
<dbReference type="InterPro" id="IPR029069">
    <property type="entry name" value="HotDog_dom_sf"/>
</dbReference>
<keyword evidence="7" id="KW-0677">Repeat</keyword>
<feature type="domain" description="Ketoreductase" evidence="21">
    <location>
        <begin position="316"/>
        <end position="492"/>
    </location>
</feature>
<dbReference type="CDD" id="cd03448">
    <property type="entry name" value="HDE_HSD"/>
    <property type="match status" value="1"/>
</dbReference>
<dbReference type="InterPro" id="IPR051687">
    <property type="entry name" value="Peroxisomal_Beta-Oxidation"/>
</dbReference>
<reference evidence="22" key="1">
    <citation type="journal article" date="2009" name="FEMS Yeast Res.">
        <title>Knocking out the MFE-2 gene of Candida bombicola leads to improved medium-chain sophorolipid production.</title>
        <authorList>
            <person name="Van Bogaert I.N.A."/>
            <person name="Sabirova J."/>
            <person name="Develter D."/>
            <person name="Soetaert W."/>
            <person name="Vandamme E.J."/>
        </authorList>
    </citation>
    <scope>NUCLEOTIDE SEQUENCE</scope>
</reference>